<reference evidence="2 3" key="1">
    <citation type="submission" date="2016-07" db="EMBL/GenBank/DDBJ databases">
        <title>Pervasive Adenine N6-methylation of Active Genes in Fungi.</title>
        <authorList>
            <consortium name="DOE Joint Genome Institute"/>
            <person name="Mondo S.J."/>
            <person name="Dannebaum R.O."/>
            <person name="Kuo R.C."/>
            <person name="Labutti K."/>
            <person name="Haridas S."/>
            <person name="Kuo A."/>
            <person name="Salamov A."/>
            <person name="Ahrendt S.R."/>
            <person name="Lipzen A."/>
            <person name="Sullivan W."/>
            <person name="Andreopoulos W.B."/>
            <person name="Clum A."/>
            <person name="Lindquist E."/>
            <person name="Daum C."/>
            <person name="Ramamoorthy G.K."/>
            <person name="Gryganskyi A."/>
            <person name="Culley D."/>
            <person name="Magnuson J.K."/>
            <person name="James T.Y."/>
            <person name="O'Malley M.A."/>
            <person name="Stajich J.E."/>
            <person name="Spatafora J.W."/>
            <person name="Visel A."/>
            <person name="Grigoriev I.V."/>
        </authorList>
    </citation>
    <scope>NUCLEOTIDE SEQUENCE [LARGE SCALE GENOMIC DNA]</scope>
    <source>
        <strain evidence="2 3">NRRL 1336</strain>
    </source>
</reference>
<dbReference type="SMART" id="SM00367">
    <property type="entry name" value="LRR_CC"/>
    <property type="match status" value="3"/>
</dbReference>
<protein>
    <recommendedName>
        <fullName evidence="1">F-box domain-containing protein</fullName>
    </recommendedName>
</protein>
<dbReference type="Proteomes" id="UP000193560">
    <property type="component" value="Unassembled WGS sequence"/>
</dbReference>
<name>A0A1X2HXM2_9FUNG</name>
<dbReference type="STRING" id="90262.A0A1X2HXM2"/>
<dbReference type="PANTHER" id="PTHR13318">
    <property type="entry name" value="PARTNER OF PAIRED, ISOFORM B-RELATED"/>
    <property type="match status" value="1"/>
</dbReference>
<feature type="domain" description="F-box" evidence="1">
    <location>
        <begin position="41"/>
        <end position="82"/>
    </location>
</feature>
<evidence type="ECO:0000259" key="1">
    <source>
        <dbReference type="Pfam" id="PF12937"/>
    </source>
</evidence>
<dbReference type="InterPro" id="IPR001810">
    <property type="entry name" value="F-box_dom"/>
</dbReference>
<dbReference type="GO" id="GO:0019005">
    <property type="term" value="C:SCF ubiquitin ligase complex"/>
    <property type="evidence" value="ECO:0007669"/>
    <property type="project" value="TreeGrafter"/>
</dbReference>
<organism evidence="2 3">
    <name type="scientific">Absidia repens</name>
    <dbReference type="NCBI Taxonomy" id="90262"/>
    <lineage>
        <taxon>Eukaryota</taxon>
        <taxon>Fungi</taxon>
        <taxon>Fungi incertae sedis</taxon>
        <taxon>Mucoromycota</taxon>
        <taxon>Mucoromycotina</taxon>
        <taxon>Mucoromycetes</taxon>
        <taxon>Mucorales</taxon>
        <taxon>Cunninghamellaceae</taxon>
        <taxon>Absidia</taxon>
    </lineage>
</organism>
<keyword evidence="3" id="KW-1185">Reference proteome</keyword>
<accession>A0A1X2HXM2</accession>
<dbReference type="EMBL" id="MCGE01000048">
    <property type="protein sequence ID" value="ORZ04750.1"/>
    <property type="molecule type" value="Genomic_DNA"/>
</dbReference>
<dbReference type="Gene3D" id="3.80.10.10">
    <property type="entry name" value="Ribonuclease Inhibitor"/>
    <property type="match status" value="2"/>
</dbReference>
<dbReference type="SUPFAM" id="SSF52047">
    <property type="entry name" value="RNI-like"/>
    <property type="match status" value="1"/>
</dbReference>
<evidence type="ECO:0000313" key="3">
    <source>
        <dbReference type="Proteomes" id="UP000193560"/>
    </source>
</evidence>
<gene>
    <name evidence="2" type="ORF">BCR42DRAFT_428918</name>
</gene>
<comment type="caution">
    <text evidence="2">The sequence shown here is derived from an EMBL/GenBank/DDBJ whole genome shotgun (WGS) entry which is preliminary data.</text>
</comment>
<dbReference type="InterPro" id="IPR032675">
    <property type="entry name" value="LRR_dom_sf"/>
</dbReference>
<dbReference type="AlphaFoldDB" id="A0A1X2HXM2"/>
<dbReference type="OrthoDB" id="550575at2759"/>
<evidence type="ECO:0000313" key="2">
    <source>
        <dbReference type="EMBL" id="ORZ04750.1"/>
    </source>
</evidence>
<dbReference type="GO" id="GO:0031146">
    <property type="term" value="P:SCF-dependent proteasomal ubiquitin-dependent protein catabolic process"/>
    <property type="evidence" value="ECO:0007669"/>
    <property type="project" value="TreeGrafter"/>
</dbReference>
<dbReference type="Pfam" id="PF12937">
    <property type="entry name" value="F-box-like"/>
    <property type="match status" value="1"/>
</dbReference>
<sequence>MMMVQWSWTLKVQYTEVFCHSTNTLDRQPDGSVVIVPHYRELPNEIVSCIVDHVSTQQDLYACTLVNKQFHEEANPLLWYSPELNNETSLNRILSYLSDADQPSILAQFIRKLYLKGNHWTNTYLSLLMPYLRQLQQLEIDGSGSYHDSVNITSDSLKHLPRHCRNLESLNIKGIDPCKSFFFELGRHCHQLYELYLDSCFHLSPNTFNWLAACPLESLHIEFKSLHNKALSDQLVTDLIRFHLLTDLKIEGLDFQLLLTKWTSSHNNSNTTTTTPSSIWPYLTRLHLSSMSSANDATFIPFIKSHSQLQDLDLHGNSNFTDAALASMGGCLPLLTRLSVAGNAVITHQGIRRLIRNSRRLSFIDIRCCKEIKPGPMLGLAASESSVVTLDQALINRIRQAVSRPNGQATNASTTST</sequence>
<dbReference type="InterPro" id="IPR006553">
    <property type="entry name" value="Leu-rich_rpt_Cys-con_subtyp"/>
</dbReference>
<proteinExistence type="predicted"/>